<sequence length="194" mass="21564">MGRKNLKHRLKITKASLDRFCHELRIVQFVNPSGRNRSCDRRKLLADDEATPRSNKGHLMEKLDLSDIGSSDFEDEEKRIYITALRRGFDLPCSPRVETDKGGENRRNSWRSLESPRAFLNGEADVSSLPSAVSRSSETNGLGALTEVTIVADSAEFDHFARTFADSCGATDGIHYSRTASAPRAVSRRPPATL</sequence>
<comment type="caution">
    <text evidence="1">The sequence shown here is derived from an EMBL/GenBank/DDBJ whole genome shotgun (WGS) entry which is preliminary data.</text>
</comment>
<reference evidence="1" key="1">
    <citation type="submission" date="2020-10" db="EMBL/GenBank/DDBJ databases">
        <authorList>
            <person name="Kikuchi T."/>
        </authorList>
    </citation>
    <scope>NUCLEOTIDE SEQUENCE</scope>
    <source>
        <strain evidence="1">NKZ352</strain>
    </source>
</reference>
<organism evidence="1 2">
    <name type="scientific">Caenorhabditis auriculariae</name>
    <dbReference type="NCBI Taxonomy" id="2777116"/>
    <lineage>
        <taxon>Eukaryota</taxon>
        <taxon>Metazoa</taxon>
        <taxon>Ecdysozoa</taxon>
        <taxon>Nematoda</taxon>
        <taxon>Chromadorea</taxon>
        <taxon>Rhabditida</taxon>
        <taxon>Rhabditina</taxon>
        <taxon>Rhabditomorpha</taxon>
        <taxon>Rhabditoidea</taxon>
        <taxon>Rhabditidae</taxon>
        <taxon>Peloderinae</taxon>
        <taxon>Caenorhabditis</taxon>
    </lineage>
</organism>
<name>A0A8S1GQR8_9PELO</name>
<evidence type="ECO:0000313" key="2">
    <source>
        <dbReference type="Proteomes" id="UP000835052"/>
    </source>
</evidence>
<dbReference type="OrthoDB" id="5822398at2759"/>
<dbReference type="Proteomes" id="UP000835052">
    <property type="component" value="Unassembled WGS sequence"/>
</dbReference>
<gene>
    <name evidence="1" type="ORF">CAUJ_LOCUS1163</name>
</gene>
<keyword evidence="2" id="KW-1185">Reference proteome</keyword>
<evidence type="ECO:0000313" key="1">
    <source>
        <dbReference type="EMBL" id="CAD6185244.1"/>
    </source>
</evidence>
<proteinExistence type="predicted"/>
<dbReference type="AlphaFoldDB" id="A0A8S1GQR8"/>
<dbReference type="EMBL" id="CAJGYM010000002">
    <property type="protein sequence ID" value="CAD6185244.1"/>
    <property type="molecule type" value="Genomic_DNA"/>
</dbReference>
<protein>
    <submittedName>
        <fullName evidence="1">Uncharacterized protein</fullName>
    </submittedName>
</protein>
<accession>A0A8S1GQR8</accession>